<accession>M7CLC9</accession>
<dbReference type="Proteomes" id="UP000031443">
    <property type="component" value="Unassembled WGS sequence"/>
</dbReference>
<dbReference type="EMBL" id="KB480854">
    <property type="protein sequence ID" value="EMP41977.1"/>
    <property type="molecule type" value="Genomic_DNA"/>
</dbReference>
<protein>
    <submittedName>
        <fullName evidence="1">Uncharacterized protein</fullName>
    </submittedName>
</protein>
<organism evidence="1 2">
    <name type="scientific">Chelonia mydas</name>
    <name type="common">Green sea-turtle</name>
    <name type="synonym">Chelonia agassizi</name>
    <dbReference type="NCBI Taxonomy" id="8469"/>
    <lineage>
        <taxon>Eukaryota</taxon>
        <taxon>Metazoa</taxon>
        <taxon>Chordata</taxon>
        <taxon>Craniata</taxon>
        <taxon>Vertebrata</taxon>
        <taxon>Euteleostomi</taxon>
        <taxon>Archelosauria</taxon>
        <taxon>Testudinata</taxon>
        <taxon>Testudines</taxon>
        <taxon>Cryptodira</taxon>
        <taxon>Durocryptodira</taxon>
        <taxon>Americhelydia</taxon>
        <taxon>Chelonioidea</taxon>
        <taxon>Cheloniidae</taxon>
        <taxon>Chelonia</taxon>
    </lineage>
</organism>
<gene>
    <name evidence="1" type="ORF">UY3_00823</name>
</gene>
<sequence>MKTSASAGVNQCGSIDFYGATPIYIRSPTSWYNSASQFLEVLEMSCQHQPVCFPGAETSFLEEMLQGIILQHAQT</sequence>
<proteinExistence type="predicted"/>
<evidence type="ECO:0000313" key="2">
    <source>
        <dbReference type="Proteomes" id="UP000031443"/>
    </source>
</evidence>
<evidence type="ECO:0000313" key="1">
    <source>
        <dbReference type="EMBL" id="EMP41977.1"/>
    </source>
</evidence>
<keyword evidence="2" id="KW-1185">Reference proteome</keyword>
<name>M7CLC9_CHEMY</name>
<dbReference type="AlphaFoldDB" id="M7CLC9"/>
<reference evidence="2" key="1">
    <citation type="journal article" date="2013" name="Nat. Genet.">
        <title>The draft genomes of soft-shell turtle and green sea turtle yield insights into the development and evolution of the turtle-specific body plan.</title>
        <authorList>
            <person name="Wang Z."/>
            <person name="Pascual-Anaya J."/>
            <person name="Zadissa A."/>
            <person name="Li W."/>
            <person name="Niimura Y."/>
            <person name="Huang Z."/>
            <person name="Li C."/>
            <person name="White S."/>
            <person name="Xiong Z."/>
            <person name="Fang D."/>
            <person name="Wang B."/>
            <person name="Ming Y."/>
            <person name="Chen Y."/>
            <person name="Zheng Y."/>
            <person name="Kuraku S."/>
            <person name="Pignatelli M."/>
            <person name="Herrero J."/>
            <person name="Beal K."/>
            <person name="Nozawa M."/>
            <person name="Li Q."/>
            <person name="Wang J."/>
            <person name="Zhang H."/>
            <person name="Yu L."/>
            <person name="Shigenobu S."/>
            <person name="Wang J."/>
            <person name="Liu J."/>
            <person name="Flicek P."/>
            <person name="Searle S."/>
            <person name="Wang J."/>
            <person name="Kuratani S."/>
            <person name="Yin Y."/>
            <person name="Aken B."/>
            <person name="Zhang G."/>
            <person name="Irie N."/>
        </authorList>
    </citation>
    <scope>NUCLEOTIDE SEQUENCE [LARGE SCALE GENOMIC DNA]</scope>
</reference>